<proteinExistence type="predicted"/>
<comment type="caution">
    <text evidence="1">The sequence shown here is derived from an EMBL/GenBank/DDBJ whole genome shotgun (WGS) entry which is preliminary data.</text>
</comment>
<dbReference type="PANTHER" id="PTHR48475">
    <property type="entry name" value="RIBONUCLEASE H"/>
    <property type="match status" value="1"/>
</dbReference>
<dbReference type="Gramene" id="Psat04G0265400-T1">
    <property type="protein sequence ID" value="KAI5418097.1"/>
    <property type="gene ID" value="KIW84_042654"/>
</dbReference>
<dbReference type="Gene3D" id="1.10.340.70">
    <property type="match status" value="1"/>
</dbReference>
<reference evidence="1 2" key="1">
    <citation type="journal article" date="2022" name="Nat. Genet.">
        <title>Improved pea reference genome and pan-genome highlight genomic features and evolutionary characteristics.</title>
        <authorList>
            <person name="Yang T."/>
            <person name="Liu R."/>
            <person name="Luo Y."/>
            <person name="Hu S."/>
            <person name="Wang D."/>
            <person name="Wang C."/>
            <person name="Pandey M.K."/>
            <person name="Ge S."/>
            <person name="Xu Q."/>
            <person name="Li N."/>
            <person name="Li G."/>
            <person name="Huang Y."/>
            <person name="Saxena R.K."/>
            <person name="Ji Y."/>
            <person name="Li M."/>
            <person name="Yan X."/>
            <person name="He Y."/>
            <person name="Liu Y."/>
            <person name="Wang X."/>
            <person name="Xiang C."/>
            <person name="Varshney R.K."/>
            <person name="Ding H."/>
            <person name="Gao S."/>
            <person name="Zong X."/>
        </authorList>
    </citation>
    <scope>NUCLEOTIDE SEQUENCE [LARGE SCALE GENOMIC DNA]</scope>
    <source>
        <strain evidence="1 2">cv. Zhongwan 6</strain>
    </source>
</reference>
<dbReference type="AlphaFoldDB" id="A0A9D4XD90"/>
<dbReference type="PANTHER" id="PTHR48475:SF1">
    <property type="entry name" value="RNASE H TYPE-1 DOMAIN-CONTAINING PROTEIN"/>
    <property type="match status" value="1"/>
</dbReference>
<keyword evidence="2" id="KW-1185">Reference proteome</keyword>
<protein>
    <submittedName>
        <fullName evidence="1">Uncharacterized protein</fullName>
    </submittedName>
</protein>
<dbReference type="EMBL" id="JAMSHJ010000004">
    <property type="protein sequence ID" value="KAI5418097.1"/>
    <property type="molecule type" value="Genomic_DNA"/>
</dbReference>
<organism evidence="1 2">
    <name type="scientific">Pisum sativum</name>
    <name type="common">Garden pea</name>
    <name type="synonym">Lathyrus oleraceus</name>
    <dbReference type="NCBI Taxonomy" id="3888"/>
    <lineage>
        <taxon>Eukaryota</taxon>
        <taxon>Viridiplantae</taxon>
        <taxon>Streptophyta</taxon>
        <taxon>Embryophyta</taxon>
        <taxon>Tracheophyta</taxon>
        <taxon>Spermatophyta</taxon>
        <taxon>Magnoliopsida</taxon>
        <taxon>eudicotyledons</taxon>
        <taxon>Gunneridae</taxon>
        <taxon>Pentapetalae</taxon>
        <taxon>rosids</taxon>
        <taxon>fabids</taxon>
        <taxon>Fabales</taxon>
        <taxon>Fabaceae</taxon>
        <taxon>Papilionoideae</taxon>
        <taxon>50 kb inversion clade</taxon>
        <taxon>NPAAA clade</taxon>
        <taxon>Hologalegina</taxon>
        <taxon>IRL clade</taxon>
        <taxon>Fabeae</taxon>
        <taxon>Lathyrus</taxon>
    </lineage>
</organism>
<evidence type="ECO:0000313" key="1">
    <source>
        <dbReference type="EMBL" id="KAI5418097.1"/>
    </source>
</evidence>
<accession>A0A9D4XD90</accession>
<sequence length="298" mass="34363">MRFKFPDKDIMLIRDCNIPGPEEGPEPGSRWSMIFDGASNSHGNGVGAVITSPTDFHPPPSPPDYVLNVQTIWPSTRLVSLDTRDHKLIPYKEHVLKLVPYFDEITFHHIPREENQLVGALATLESMFKVKWKNEASSFHLNYLDEPDYYLETEDETDGHHWFYDITKFLENQEYLADASITDKYLQKLSSKFFLSGGVLYKRNYDSVLLSCVNKQEANQIIMEIHEGSFGTHASGSTMAKKILRVGYYWMTMEIDCHRHVQIFHKCQTYADKIHVSPMPLNVLTSPWPFAMWGIDVI</sequence>
<evidence type="ECO:0000313" key="2">
    <source>
        <dbReference type="Proteomes" id="UP001058974"/>
    </source>
</evidence>
<name>A0A9D4XD90_PEA</name>
<dbReference type="Proteomes" id="UP001058974">
    <property type="component" value="Chromosome 4"/>
</dbReference>
<gene>
    <name evidence="1" type="ORF">KIW84_042654</name>
</gene>